<dbReference type="EMBL" id="PEIK01000007">
    <property type="protein sequence ID" value="PIH04174.1"/>
    <property type="molecule type" value="Genomic_DNA"/>
</dbReference>
<dbReference type="AlphaFoldDB" id="A0A2G7HGK3"/>
<comment type="caution">
    <text evidence="1">The sequence shown here is derived from an EMBL/GenBank/DDBJ whole genome shotgun (WGS) entry which is preliminary data.</text>
</comment>
<dbReference type="RefSeq" id="WP_099839456.1">
    <property type="nucleotide sequence ID" value="NZ_PEIK01000007.1"/>
</dbReference>
<gene>
    <name evidence="1" type="ORF">CS538_10650</name>
</gene>
<proteinExistence type="predicted"/>
<name>A0A2G7HGK3_9CLOT</name>
<accession>A0A2G7HGK3</accession>
<organism evidence="1 2">
    <name type="scientific">Clostridium combesii</name>
    <dbReference type="NCBI Taxonomy" id="39481"/>
    <lineage>
        <taxon>Bacteria</taxon>
        <taxon>Bacillati</taxon>
        <taxon>Bacillota</taxon>
        <taxon>Clostridia</taxon>
        <taxon>Eubacteriales</taxon>
        <taxon>Clostridiaceae</taxon>
        <taxon>Clostridium</taxon>
    </lineage>
</organism>
<protein>
    <submittedName>
        <fullName evidence="1">Uncharacterized protein</fullName>
    </submittedName>
</protein>
<reference evidence="1 2" key="1">
    <citation type="submission" date="2017-10" db="EMBL/GenBank/DDBJ databases">
        <title>Reclassification of Eubacterium combesii and discrepancies in the nomenclature of botulinum neurotoxin producing clostridia. Request for an Opinion.</title>
        <authorList>
            <person name="Dobritsa A.P."/>
            <person name="Kutumbaka K.K."/>
            <person name="Samadpour M."/>
        </authorList>
    </citation>
    <scope>NUCLEOTIDE SEQUENCE [LARGE SCALE GENOMIC DNA]</scope>
    <source>
        <strain evidence="1 2">DSM 20696</strain>
    </source>
</reference>
<evidence type="ECO:0000313" key="1">
    <source>
        <dbReference type="EMBL" id="PIH04174.1"/>
    </source>
</evidence>
<evidence type="ECO:0000313" key="2">
    <source>
        <dbReference type="Proteomes" id="UP000231322"/>
    </source>
</evidence>
<keyword evidence="2" id="KW-1185">Reference proteome</keyword>
<dbReference type="Proteomes" id="UP000231322">
    <property type="component" value="Unassembled WGS sequence"/>
</dbReference>
<sequence>MENCIYKKNSEKILTYKGEEHIIPAGLGGIQKLPRGIVSDEVNHLFSQREMIALRETFLSINRNNNGPGKRGSSSVKKVKSPTINLFEVHSGKQLDDNNQLDTIYAPMRLGFLFYGEVQMITQIFFPIRPDWSFKWPRIITGTIKQVTNESTTAFVNDLKEFLAQPNKEAEKNYKIVCSEVKTNDKYFVLGLHNHMWFVNTSLPEKFIPKFFKMMEQVSVPNSIPVLLSTKACYHYRNILSKALDNSFEFVYVKTAFNVLAFHMGDDFVRENQFDAIRKAIIRGTNLFDYKIDKEIPKWLIEWVNNVVKPKSHFVVIHGHDNLIEAYVSFYREPINFSICLSQNYNGTEFKKYFICNYLEHYESYGGLF</sequence>